<dbReference type="PANTHER" id="PTHR11080:SF2">
    <property type="entry name" value="LD05707P"/>
    <property type="match status" value="1"/>
</dbReference>
<evidence type="ECO:0000313" key="4">
    <source>
        <dbReference type="Proteomes" id="UP000233387"/>
    </source>
</evidence>
<dbReference type="Gene3D" id="3.40.50.850">
    <property type="entry name" value="Isochorismatase-like"/>
    <property type="match status" value="1"/>
</dbReference>
<evidence type="ECO:0000256" key="2">
    <source>
        <dbReference type="ARBA" id="ARBA00022801"/>
    </source>
</evidence>
<protein>
    <submittedName>
        <fullName evidence="3">Uncharacterized protein</fullName>
    </submittedName>
</protein>
<accession>A0A2N3IJB1</accession>
<dbReference type="Proteomes" id="UP000233387">
    <property type="component" value="Unassembled WGS sequence"/>
</dbReference>
<dbReference type="OrthoDB" id="9791276at2"/>
<dbReference type="InterPro" id="IPR052347">
    <property type="entry name" value="Isochorismatase_Nicotinamidase"/>
</dbReference>
<proteinExistence type="inferred from homology"/>
<dbReference type="InterPro" id="IPR036380">
    <property type="entry name" value="Isochorismatase-like_sf"/>
</dbReference>
<dbReference type="AlphaFoldDB" id="A0A2N3IJB1"/>
<dbReference type="PANTHER" id="PTHR11080">
    <property type="entry name" value="PYRAZINAMIDASE/NICOTINAMIDASE"/>
    <property type="match status" value="1"/>
</dbReference>
<comment type="caution">
    <text evidence="3">The sequence shown here is derived from an EMBL/GenBank/DDBJ whole genome shotgun (WGS) entry which is preliminary data.</text>
</comment>
<sequence>MPKNALLIIDAQYDFCNPKGALYVQGADKDMERLAKFIQNNIFQIQQIFLSIDNHVWNDIAHPAFWEDAQKKNPAPFTPIKAEEVKNGKWKARFQPEKSLEYLEKLEAQGKFTHFIWPPHCLIGSLGASIDEKILQVVLAWCKATGKNYETIHKGAYPYSEHFGIFAAQIPDENVPETQLNQELLDKLAKFDKIFVAGEAKSHCVATSILQAMEFAPEVARKMVILEDCMSDVTGLGYLGEPIYKQAKEMGLGFAKSNLMI</sequence>
<comment type="similarity">
    <text evidence="1">Belongs to the isochorismatase family.</text>
</comment>
<dbReference type="RefSeq" id="WP_101357828.1">
    <property type="nucleotide sequence ID" value="NZ_NKXO01000007.1"/>
</dbReference>
<dbReference type="GO" id="GO:0016787">
    <property type="term" value="F:hydrolase activity"/>
    <property type="evidence" value="ECO:0007669"/>
    <property type="project" value="UniProtKB-KW"/>
</dbReference>
<gene>
    <name evidence="3" type="ORF">Rain11_0566</name>
</gene>
<evidence type="ECO:0000313" key="3">
    <source>
        <dbReference type="EMBL" id="PKQ70338.1"/>
    </source>
</evidence>
<keyword evidence="4" id="KW-1185">Reference proteome</keyword>
<evidence type="ECO:0000256" key="1">
    <source>
        <dbReference type="ARBA" id="ARBA00006336"/>
    </source>
</evidence>
<dbReference type="SUPFAM" id="SSF52499">
    <property type="entry name" value="Isochorismatase-like hydrolases"/>
    <property type="match status" value="1"/>
</dbReference>
<dbReference type="EMBL" id="NKXO01000007">
    <property type="protein sequence ID" value="PKQ70338.1"/>
    <property type="molecule type" value="Genomic_DNA"/>
</dbReference>
<reference evidence="3 4" key="1">
    <citation type="submission" date="2017-06" db="EMBL/GenBank/DDBJ databases">
        <title>Raineya orbicola gen. nov., sp. nov. a slightly thermophilic bacterium of the phylum Bacteroidetes and the description of Raineyaceae fam. nov.</title>
        <authorList>
            <person name="Albuquerque L."/>
            <person name="Polonia A.R.M."/>
            <person name="Barroso C."/>
            <person name="Froufe H.J.C."/>
            <person name="Lage O."/>
            <person name="Lobo-Da-Cunha A."/>
            <person name="Egas C."/>
            <person name="Da Costa M.S."/>
        </authorList>
    </citation>
    <scope>NUCLEOTIDE SEQUENCE [LARGE SCALE GENOMIC DNA]</scope>
    <source>
        <strain evidence="3 4">SPSPC-11</strain>
    </source>
</reference>
<keyword evidence="2" id="KW-0378">Hydrolase</keyword>
<organism evidence="3 4">
    <name type="scientific">Raineya orbicola</name>
    <dbReference type="NCBI Taxonomy" id="2016530"/>
    <lineage>
        <taxon>Bacteria</taxon>
        <taxon>Pseudomonadati</taxon>
        <taxon>Bacteroidota</taxon>
        <taxon>Cytophagia</taxon>
        <taxon>Cytophagales</taxon>
        <taxon>Raineyaceae</taxon>
        <taxon>Raineya</taxon>
    </lineage>
</organism>
<name>A0A2N3IJB1_9BACT</name>